<organism evidence="2 3">
    <name type="scientific">Castilleja foliolosa</name>
    <dbReference type="NCBI Taxonomy" id="1961234"/>
    <lineage>
        <taxon>Eukaryota</taxon>
        <taxon>Viridiplantae</taxon>
        <taxon>Streptophyta</taxon>
        <taxon>Embryophyta</taxon>
        <taxon>Tracheophyta</taxon>
        <taxon>Spermatophyta</taxon>
        <taxon>Magnoliopsida</taxon>
        <taxon>eudicotyledons</taxon>
        <taxon>Gunneridae</taxon>
        <taxon>Pentapetalae</taxon>
        <taxon>asterids</taxon>
        <taxon>lamiids</taxon>
        <taxon>Lamiales</taxon>
        <taxon>Orobanchaceae</taxon>
        <taxon>Pedicularideae</taxon>
        <taxon>Castillejinae</taxon>
        <taxon>Castilleja</taxon>
    </lineage>
</organism>
<name>A0ABD3EKZ7_9LAMI</name>
<proteinExistence type="predicted"/>
<reference evidence="3" key="1">
    <citation type="journal article" date="2024" name="IScience">
        <title>Strigolactones Initiate the Formation of Haustorium-like Structures in Castilleja.</title>
        <authorList>
            <person name="Buerger M."/>
            <person name="Peterson D."/>
            <person name="Chory J."/>
        </authorList>
    </citation>
    <scope>NUCLEOTIDE SEQUENCE [LARGE SCALE GENOMIC DNA]</scope>
</reference>
<evidence type="ECO:0000256" key="1">
    <source>
        <dbReference type="SAM" id="MobiDB-lite"/>
    </source>
</evidence>
<protein>
    <submittedName>
        <fullName evidence="2">Uncharacterized protein</fullName>
    </submittedName>
</protein>
<gene>
    <name evidence="2" type="ORF">CASFOL_000879</name>
</gene>
<dbReference type="Proteomes" id="UP001632038">
    <property type="component" value="Unassembled WGS sequence"/>
</dbReference>
<evidence type="ECO:0000313" key="2">
    <source>
        <dbReference type="EMBL" id="KAL3655093.1"/>
    </source>
</evidence>
<evidence type="ECO:0000313" key="3">
    <source>
        <dbReference type="Proteomes" id="UP001632038"/>
    </source>
</evidence>
<keyword evidence="3" id="KW-1185">Reference proteome</keyword>
<accession>A0ABD3EKZ7</accession>
<dbReference type="EMBL" id="JAVIJP010000002">
    <property type="protein sequence ID" value="KAL3655093.1"/>
    <property type="molecule type" value="Genomic_DNA"/>
</dbReference>
<comment type="caution">
    <text evidence="2">The sequence shown here is derived from an EMBL/GenBank/DDBJ whole genome shotgun (WGS) entry which is preliminary data.</text>
</comment>
<feature type="region of interest" description="Disordered" evidence="1">
    <location>
        <begin position="1"/>
        <end position="37"/>
    </location>
</feature>
<feature type="compositionally biased region" description="Basic and acidic residues" evidence="1">
    <location>
        <begin position="27"/>
        <end position="37"/>
    </location>
</feature>
<sequence length="85" mass="9371">MAAEIGSHNGESPTGDKSATVGGVRATDLEEKSDSGQRRRMIRAVGLRLFFAAKWRWRVRPSTGDSNAVERCNNNIITITFFGML</sequence>
<dbReference type="AlphaFoldDB" id="A0ABD3EKZ7"/>